<evidence type="ECO:0000256" key="1">
    <source>
        <dbReference type="SAM" id="Phobius"/>
    </source>
</evidence>
<accession>A0ABY5SGY7</accession>
<gene>
    <name evidence="2" type="ORF">L1F29_08940</name>
</gene>
<keyword evidence="3" id="KW-1185">Reference proteome</keyword>
<evidence type="ECO:0000313" key="3">
    <source>
        <dbReference type="Proteomes" id="UP001057877"/>
    </source>
</evidence>
<keyword evidence="1" id="KW-0472">Membrane</keyword>
<name>A0ABY5SGY7_9BACL</name>
<sequence length="59" mass="6684">MDTTATIIFIIASFSLGVIVIMQRDRVPERLRRWIALSSILFIAFAFFLIVYSLATMGS</sequence>
<feature type="transmembrane region" description="Helical" evidence="1">
    <location>
        <begin position="6"/>
        <end position="22"/>
    </location>
</feature>
<evidence type="ECO:0000313" key="2">
    <source>
        <dbReference type="EMBL" id="UVI31923.1"/>
    </source>
</evidence>
<keyword evidence="1" id="KW-1133">Transmembrane helix</keyword>
<keyword evidence="1" id="KW-0812">Transmembrane</keyword>
<feature type="transmembrane region" description="Helical" evidence="1">
    <location>
        <begin position="34"/>
        <end position="55"/>
    </location>
</feature>
<reference evidence="2" key="1">
    <citation type="submission" date="2022-01" db="EMBL/GenBank/DDBJ databases">
        <title>Paenibacillus spongiae sp. nov., isolated from marine sponge.</title>
        <authorList>
            <person name="Li Z."/>
            <person name="Zhang M."/>
        </authorList>
    </citation>
    <scope>NUCLEOTIDE SEQUENCE</scope>
    <source>
        <strain evidence="2">PHS-Z3</strain>
    </source>
</reference>
<evidence type="ECO:0008006" key="4">
    <source>
        <dbReference type="Google" id="ProtNLM"/>
    </source>
</evidence>
<dbReference type="EMBL" id="CP091430">
    <property type="protein sequence ID" value="UVI31923.1"/>
    <property type="molecule type" value="Genomic_DNA"/>
</dbReference>
<protein>
    <recommendedName>
        <fullName evidence="4">Signal transduction histidine kinase</fullName>
    </recommendedName>
</protein>
<proteinExistence type="predicted"/>
<organism evidence="2 3">
    <name type="scientific">Paenibacillus spongiae</name>
    <dbReference type="NCBI Taxonomy" id="2909671"/>
    <lineage>
        <taxon>Bacteria</taxon>
        <taxon>Bacillati</taxon>
        <taxon>Bacillota</taxon>
        <taxon>Bacilli</taxon>
        <taxon>Bacillales</taxon>
        <taxon>Paenibacillaceae</taxon>
        <taxon>Paenibacillus</taxon>
    </lineage>
</organism>
<dbReference type="Proteomes" id="UP001057877">
    <property type="component" value="Chromosome"/>
</dbReference>
<dbReference type="RefSeq" id="WP_258387983.1">
    <property type="nucleotide sequence ID" value="NZ_CP091430.1"/>
</dbReference>